<feature type="chain" id="PRO_5041262389" evidence="1">
    <location>
        <begin position="20"/>
        <end position="134"/>
    </location>
</feature>
<accession>A0AA36M3A0</accession>
<protein>
    <submittedName>
        <fullName evidence="2">Uncharacterized protein</fullName>
    </submittedName>
</protein>
<sequence>MSFMTFLLMFATMTKFASASIIGAEFQLQCSIDLAHRFKAHVYLLEEGTMPEIVLSEAMKEARWDSPSHLSFELFSDDLHGRKSESLEPYVLVEHNCEKKQKGLRTILRVLEVGDFPAEHERPFTRNLGNISLP</sequence>
<proteinExistence type="predicted"/>
<dbReference type="Proteomes" id="UP001176961">
    <property type="component" value="Unassembled WGS sequence"/>
</dbReference>
<gene>
    <name evidence="2" type="ORF">CYNAS_LOCUS8059</name>
</gene>
<reference evidence="2" key="1">
    <citation type="submission" date="2023-07" db="EMBL/GenBank/DDBJ databases">
        <authorList>
            <consortium name="CYATHOMIX"/>
        </authorList>
    </citation>
    <scope>NUCLEOTIDE SEQUENCE</scope>
    <source>
        <strain evidence="2">N/A</strain>
    </source>
</reference>
<keyword evidence="3" id="KW-1185">Reference proteome</keyword>
<evidence type="ECO:0000313" key="2">
    <source>
        <dbReference type="EMBL" id="CAJ0596076.1"/>
    </source>
</evidence>
<dbReference type="AlphaFoldDB" id="A0AA36M3A0"/>
<name>A0AA36M3A0_CYLNA</name>
<dbReference type="EMBL" id="CATQJL010000112">
    <property type="protein sequence ID" value="CAJ0596076.1"/>
    <property type="molecule type" value="Genomic_DNA"/>
</dbReference>
<feature type="signal peptide" evidence="1">
    <location>
        <begin position="1"/>
        <end position="19"/>
    </location>
</feature>
<organism evidence="2 3">
    <name type="scientific">Cylicocyclus nassatus</name>
    <name type="common">Nematode worm</name>
    <dbReference type="NCBI Taxonomy" id="53992"/>
    <lineage>
        <taxon>Eukaryota</taxon>
        <taxon>Metazoa</taxon>
        <taxon>Ecdysozoa</taxon>
        <taxon>Nematoda</taxon>
        <taxon>Chromadorea</taxon>
        <taxon>Rhabditida</taxon>
        <taxon>Rhabditina</taxon>
        <taxon>Rhabditomorpha</taxon>
        <taxon>Strongyloidea</taxon>
        <taxon>Strongylidae</taxon>
        <taxon>Cylicocyclus</taxon>
    </lineage>
</organism>
<comment type="caution">
    <text evidence="2">The sequence shown here is derived from an EMBL/GenBank/DDBJ whole genome shotgun (WGS) entry which is preliminary data.</text>
</comment>
<keyword evidence="1" id="KW-0732">Signal</keyword>
<evidence type="ECO:0000313" key="3">
    <source>
        <dbReference type="Proteomes" id="UP001176961"/>
    </source>
</evidence>
<evidence type="ECO:0000256" key="1">
    <source>
        <dbReference type="SAM" id="SignalP"/>
    </source>
</evidence>